<protein>
    <submittedName>
        <fullName evidence="2">Uncharacterized protein</fullName>
    </submittedName>
</protein>
<accession>A0A024GYJ2</accession>
<organism evidence="2 3">
    <name type="scientific">Pseudarthrobacter siccitolerans</name>
    <dbReference type="NCBI Taxonomy" id="861266"/>
    <lineage>
        <taxon>Bacteria</taxon>
        <taxon>Bacillati</taxon>
        <taxon>Actinomycetota</taxon>
        <taxon>Actinomycetes</taxon>
        <taxon>Micrococcales</taxon>
        <taxon>Micrococcaceae</taxon>
        <taxon>Pseudarthrobacter</taxon>
    </lineage>
</organism>
<evidence type="ECO:0000313" key="2">
    <source>
        <dbReference type="EMBL" id="CCQ44541.1"/>
    </source>
</evidence>
<dbReference type="EMBL" id="CAQI01000027">
    <property type="protein sequence ID" value="CCQ44541.1"/>
    <property type="molecule type" value="Genomic_DNA"/>
</dbReference>
<proteinExistence type="predicted"/>
<evidence type="ECO:0000256" key="1">
    <source>
        <dbReference type="SAM" id="MobiDB-lite"/>
    </source>
</evidence>
<dbReference type="Proteomes" id="UP000035722">
    <property type="component" value="Unassembled WGS sequence"/>
</dbReference>
<feature type="region of interest" description="Disordered" evidence="1">
    <location>
        <begin position="39"/>
        <end position="59"/>
    </location>
</feature>
<reference evidence="3" key="1">
    <citation type="journal article" date="2014" name="Genome Announc.">
        <title>Genome Sequence of Arthrobacter siccitolerans 4J27, a Xeroprotectant-Producing Desiccation-Tolerant Microorganism.</title>
        <authorList>
            <person name="Manzanera M."/>
            <person name="Santa-Cruz-Calvo L."/>
            <person name="Vilchez J.I."/>
            <person name="Garcia-Fontana C."/>
            <person name="Silva-Castro G.A."/>
            <person name="Calvo C."/>
            <person name="Gonzalez-Lopez J."/>
        </authorList>
    </citation>
    <scope>NUCLEOTIDE SEQUENCE [LARGE SCALE GENOMIC DNA]</scope>
    <source>
        <strain evidence="3">4J27</strain>
    </source>
</reference>
<name>A0A024GYJ2_9MICC</name>
<comment type="caution">
    <text evidence="2">The sequence shown here is derived from an EMBL/GenBank/DDBJ whole genome shotgun (WGS) entry which is preliminary data.</text>
</comment>
<keyword evidence="3" id="KW-1185">Reference proteome</keyword>
<sequence>MGLIVYRDVDGNGVAGHGAHPVSKGSLIIPYSGLIRHPLGDGERTTAARPGVVRSPERE</sequence>
<evidence type="ECO:0000313" key="3">
    <source>
        <dbReference type="Proteomes" id="UP000035722"/>
    </source>
</evidence>
<gene>
    <name evidence="2" type="ORF">ARTSIC4J27_467</name>
</gene>
<dbReference type="AlphaFoldDB" id="A0A024GYJ2"/>